<dbReference type="Gene3D" id="3.40.50.300">
    <property type="entry name" value="P-loop containing nucleotide triphosphate hydrolases"/>
    <property type="match status" value="1"/>
</dbReference>
<evidence type="ECO:0000313" key="2">
    <source>
        <dbReference type="Proteomes" id="UP000001681"/>
    </source>
</evidence>
<dbReference type="OrthoDB" id="1201990at2"/>
<gene>
    <name evidence="1" type="ordered locus">Exig_1337</name>
</gene>
<proteinExistence type="predicted"/>
<evidence type="ECO:0000313" key="1">
    <source>
        <dbReference type="EMBL" id="ACB60809.1"/>
    </source>
</evidence>
<dbReference type="InterPro" id="IPR052922">
    <property type="entry name" value="Cytidylate_Kinase-2"/>
</dbReference>
<dbReference type="SUPFAM" id="SSF52540">
    <property type="entry name" value="P-loop containing nucleoside triphosphate hydrolases"/>
    <property type="match status" value="1"/>
</dbReference>
<dbReference type="STRING" id="262543.Exig_1337"/>
<name>B1YFD3_EXIS2</name>
<protein>
    <submittedName>
        <fullName evidence="1">Topology modulation protein</fullName>
    </submittedName>
</protein>
<dbReference type="CDD" id="cd01983">
    <property type="entry name" value="SIMIBI"/>
    <property type="match status" value="1"/>
</dbReference>
<dbReference type="RefSeq" id="WP_012370230.1">
    <property type="nucleotide sequence ID" value="NC_010556.1"/>
</dbReference>
<sequence>MKKIMLIGSGGSGKSTLARQLGQRLGIRVHHLDSLLWRADWQAVPRAEQQQIQTDLISRDDWIIDGNYGGTMDIRLNAADTIIFLDLPRTTCVYRILKRSIRYRHQARPDMAAGCPEKIDVAFLKWVWRYPVEQRPGIQARLAQVTAMKTIVVLKSRKEVRGFIDNIA</sequence>
<dbReference type="NCBIfam" id="NF005994">
    <property type="entry name" value="PRK08118.1"/>
    <property type="match status" value="1"/>
</dbReference>
<dbReference type="AlphaFoldDB" id="B1YFD3"/>
<dbReference type="eggNOG" id="COG0563">
    <property type="taxonomic scope" value="Bacteria"/>
</dbReference>
<accession>B1YFD3</accession>
<dbReference type="PANTHER" id="PTHR37816:SF3">
    <property type="entry name" value="MODULATES DNA TOPOLOGY"/>
    <property type="match status" value="1"/>
</dbReference>
<dbReference type="Proteomes" id="UP000001681">
    <property type="component" value="Chromosome"/>
</dbReference>
<dbReference type="HOGENOM" id="CLU_092618_0_1_9"/>
<dbReference type="PANTHER" id="PTHR37816">
    <property type="entry name" value="YALI0E33011P"/>
    <property type="match status" value="1"/>
</dbReference>
<dbReference type="KEGG" id="esi:Exig_1337"/>
<reference evidence="2" key="3">
    <citation type="submission" date="2008-04" db="EMBL/GenBank/DDBJ databases">
        <title>Complete sequence of chromosome of Exiguobacterium sibiricum 255-15.</title>
        <authorList>
            <consortium name="US DOE Joint Genome Institute"/>
            <person name="Copeland A."/>
            <person name="Lucas S."/>
            <person name="Lapidus A."/>
            <person name="Glavina del Rio T."/>
            <person name="Dalin E."/>
            <person name="Tice H."/>
            <person name="Bruce D."/>
            <person name="Goodwin L."/>
            <person name="Pitluck S."/>
            <person name="Kiss H."/>
            <person name="Chertkov O."/>
            <person name="Monk C."/>
            <person name="Brettin T."/>
            <person name="Detter J.C."/>
            <person name="Han C."/>
            <person name="Kuske C.R."/>
            <person name="Schmutz J."/>
            <person name="Larimer F."/>
            <person name="Land M."/>
            <person name="Hauser L."/>
            <person name="Kyrpides N."/>
            <person name="Mikhailova N."/>
            <person name="Vishnivetskaya T."/>
            <person name="Rodrigues D.F."/>
            <person name="Gilichinsky D."/>
            <person name="Tiedje J."/>
            <person name="Richardson P."/>
        </authorList>
    </citation>
    <scope>NUCLEOTIDE SEQUENCE [LARGE SCALE GENOMIC DNA]</scope>
    <source>
        <strain evidence="2">DSM 17290 / CIP 109462 / JCM 13490 / 255-15</strain>
    </source>
</reference>
<dbReference type="InterPro" id="IPR027417">
    <property type="entry name" value="P-loop_NTPase"/>
</dbReference>
<keyword evidence="2" id="KW-1185">Reference proteome</keyword>
<reference evidence="1 2" key="1">
    <citation type="journal article" date="2006" name="Extremophiles">
        <title>Characterization of Exiguobacterium isolates from the Siberian permafrost. Description of Exiguobacterium sibiricum sp. nov.</title>
        <authorList>
            <person name="Rodrigues D.F."/>
            <person name="Goris J."/>
            <person name="Vishnivetskaya T."/>
            <person name="Gilichinsky D."/>
            <person name="Thomashow M.F."/>
            <person name="Tiedje J.M."/>
        </authorList>
    </citation>
    <scope>NUCLEOTIDE SEQUENCE [LARGE SCALE GENOMIC DNA]</scope>
    <source>
        <strain evidence="2">DSM 17290 / CIP 109462 / JCM 13490 / 255-15</strain>
    </source>
</reference>
<reference evidence="1 2" key="2">
    <citation type="journal article" date="2008" name="BMC Genomics">
        <title>Architecture of thermal adaptation in an Exiguobacterium sibiricum strain isolated from 3 million year old permafrost: a genome and transcriptome approach.</title>
        <authorList>
            <person name="Rodrigues D.F."/>
            <person name="Ivanova N."/>
            <person name="He Z."/>
            <person name="Huebner M."/>
            <person name="Zhou J."/>
            <person name="Tiedje J.M."/>
        </authorList>
    </citation>
    <scope>NUCLEOTIDE SEQUENCE [LARGE SCALE GENOMIC DNA]</scope>
    <source>
        <strain evidence="2">DSM 17290 / CIP 109462 / JCM 13490 / 255-15</strain>
    </source>
</reference>
<organism evidence="1 2">
    <name type="scientific">Exiguobacterium sibiricum (strain DSM 17290 / CCUG 55495 / CIP 109462 / JCM 13490 / 255-15)</name>
    <dbReference type="NCBI Taxonomy" id="262543"/>
    <lineage>
        <taxon>Bacteria</taxon>
        <taxon>Bacillati</taxon>
        <taxon>Bacillota</taxon>
        <taxon>Bacilli</taxon>
        <taxon>Bacillales</taxon>
        <taxon>Bacillales Family XII. Incertae Sedis</taxon>
        <taxon>Exiguobacterium</taxon>
    </lineage>
</organism>
<dbReference type="EMBL" id="CP001022">
    <property type="protein sequence ID" value="ACB60809.1"/>
    <property type="molecule type" value="Genomic_DNA"/>
</dbReference>